<dbReference type="NCBIfam" id="TIGR00247">
    <property type="entry name" value="endolytic transglycosylase MltG"/>
    <property type="match status" value="1"/>
</dbReference>
<keyword evidence="10" id="KW-1185">Reference proteome</keyword>
<evidence type="ECO:0000256" key="2">
    <source>
        <dbReference type="ARBA" id="ARBA00022692"/>
    </source>
</evidence>
<dbReference type="GO" id="GO:0071555">
    <property type="term" value="P:cell wall organization"/>
    <property type="evidence" value="ECO:0007669"/>
    <property type="project" value="UniProtKB-KW"/>
</dbReference>
<dbReference type="PANTHER" id="PTHR30518:SF2">
    <property type="entry name" value="ENDOLYTIC MUREIN TRANSGLYCOSYLASE"/>
    <property type="match status" value="1"/>
</dbReference>
<dbReference type="Proteomes" id="UP000655868">
    <property type="component" value="Unassembled WGS sequence"/>
</dbReference>
<evidence type="ECO:0000313" key="9">
    <source>
        <dbReference type="EMBL" id="MBJ8337402.1"/>
    </source>
</evidence>
<dbReference type="GO" id="GO:0005886">
    <property type="term" value="C:plasma membrane"/>
    <property type="evidence" value="ECO:0007669"/>
    <property type="project" value="UniProtKB-SubCell"/>
</dbReference>
<comment type="subcellular location">
    <subcellularLocation>
        <location evidence="7">Cell membrane</location>
        <topology evidence="7">Single-pass membrane protein</topology>
    </subcellularLocation>
</comment>
<name>A0A934NLL8_9NOCA</name>
<reference evidence="9" key="1">
    <citation type="submission" date="2020-12" db="EMBL/GenBank/DDBJ databases">
        <title>Antrihabitans popcorni sp. nov. and Antrihabitans auranticaus sp. nov., isolated from a larva cave.</title>
        <authorList>
            <person name="Lee S.D."/>
            <person name="Kim I.S."/>
        </authorList>
    </citation>
    <scope>NUCLEOTIDE SEQUENCE</scope>
    <source>
        <strain evidence="9">YC3-6</strain>
    </source>
</reference>
<dbReference type="Pfam" id="PF02618">
    <property type="entry name" value="YceG"/>
    <property type="match status" value="1"/>
</dbReference>
<sequence>MDLAELARRTEKCLGGKACSRPDRIRGRFVSEGWTPDPARAQPSRVGRRKSREARARRKRGRAVALLAGSVVVILILVLGFVFYKKVIDKPAIAADYAGPGGAVVVVEVAKGDTAREIATAMADKDVVASWEAFYEAAVANPDMGSVMPGYYAMPSQIPAAEAVTKVVDPATRVGALVISEGRQLHDSRDVNTDAVKEGIYTKIAKASCIEDKCVTYDQLNEAGAASDLDSLGVPEWAQDSVRKVPDRDRQLEGLLAAGSLDFDPTGTPTQILSELVTDSVAAYTATGILESGSGNLSPYQLLVAASLVERESKPEDFGKVARVILNRLKVNQPLQFDSTVNYALDKTEVATTDADREAVTPWNTYAMPGLPATPISSPSIAALQAMENPTEGNWLYFVTVDKEGTTVFTDSYEEHLRSIERALESGILDSGR</sequence>
<protein>
    <recommendedName>
        <fullName evidence="7">Endolytic murein transglycosylase</fullName>
        <ecNumber evidence="7">4.2.2.29</ecNumber>
    </recommendedName>
    <alternativeName>
        <fullName evidence="7">Peptidoglycan lytic transglycosylase</fullName>
    </alternativeName>
    <alternativeName>
        <fullName evidence="7">Peptidoglycan polymerization terminase</fullName>
    </alternativeName>
</protein>
<keyword evidence="4 7" id="KW-0472">Membrane</keyword>
<keyword evidence="2 7" id="KW-0812">Transmembrane</keyword>
<comment type="function">
    <text evidence="7">Functions as a peptidoglycan terminase that cleaves nascent peptidoglycan strands endolytically to terminate their elongation.</text>
</comment>
<feature type="site" description="Important for catalytic activity" evidence="7">
    <location>
        <position position="312"/>
    </location>
</feature>
<dbReference type="AlphaFoldDB" id="A0A934NLL8"/>
<dbReference type="EC" id="4.2.2.29" evidence="7"/>
<evidence type="ECO:0000256" key="6">
    <source>
        <dbReference type="ARBA" id="ARBA00023316"/>
    </source>
</evidence>
<evidence type="ECO:0000256" key="5">
    <source>
        <dbReference type="ARBA" id="ARBA00023239"/>
    </source>
</evidence>
<keyword evidence="1 7" id="KW-1003">Cell membrane</keyword>
<dbReference type="EMBL" id="JAEMNV010000001">
    <property type="protein sequence ID" value="MBJ8337402.1"/>
    <property type="molecule type" value="Genomic_DNA"/>
</dbReference>
<comment type="catalytic activity">
    <reaction evidence="7">
        <text>a peptidoglycan chain = a peptidoglycan chain with N-acetyl-1,6-anhydromuramyl-[peptide] at the reducing end + a peptidoglycan chain with N-acetylglucosamine at the non-reducing end.</text>
        <dbReference type="EC" id="4.2.2.29"/>
    </reaction>
</comment>
<dbReference type="HAMAP" id="MF_02065">
    <property type="entry name" value="MltG"/>
    <property type="match status" value="1"/>
</dbReference>
<evidence type="ECO:0000256" key="7">
    <source>
        <dbReference type="HAMAP-Rule" id="MF_02065"/>
    </source>
</evidence>
<feature type="region of interest" description="Disordered" evidence="8">
    <location>
        <begin position="31"/>
        <end position="54"/>
    </location>
</feature>
<proteinExistence type="inferred from homology"/>
<gene>
    <name evidence="7 9" type="primary">mltG</name>
    <name evidence="9" type="ORF">JGU71_00755</name>
</gene>
<evidence type="ECO:0000256" key="3">
    <source>
        <dbReference type="ARBA" id="ARBA00022989"/>
    </source>
</evidence>
<keyword evidence="6 7" id="KW-0961">Cell wall biogenesis/degradation</keyword>
<dbReference type="GO" id="GO:0009252">
    <property type="term" value="P:peptidoglycan biosynthetic process"/>
    <property type="evidence" value="ECO:0007669"/>
    <property type="project" value="UniProtKB-UniRule"/>
</dbReference>
<feature type="transmembrane region" description="Helical" evidence="7">
    <location>
        <begin position="63"/>
        <end position="84"/>
    </location>
</feature>
<evidence type="ECO:0000256" key="4">
    <source>
        <dbReference type="ARBA" id="ARBA00023136"/>
    </source>
</evidence>
<evidence type="ECO:0000256" key="1">
    <source>
        <dbReference type="ARBA" id="ARBA00022475"/>
    </source>
</evidence>
<organism evidence="9 10">
    <name type="scientific">Antrihabitans stalagmiti</name>
    <dbReference type="NCBI Taxonomy" id="2799499"/>
    <lineage>
        <taxon>Bacteria</taxon>
        <taxon>Bacillati</taxon>
        <taxon>Actinomycetota</taxon>
        <taxon>Actinomycetes</taxon>
        <taxon>Mycobacteriales</taxon>
        <taxon>Nocardiaceae</taxon>
        <taxon>Antrihabitans</taxon>
    </lineage>
</organism>
<dbReference type="InterPro" id="IPR003770">
    <property type="entry name" value="MLTG-like"/>
</dbReference>
<dbReference type="GO" id="GO:0008932">
    <property type="term" value="F:lytic endotransglycosylase activity"/>
    <property type="evidence" value="ECO:0007669"/>
    <property type="project" value="UniProtKB-UniRule"/>
</dbReference>
<comment type="similarity">
    <text evidence="7">Belongs to the transglycosylase MltG family.</text>
</comment>
<dbReference type="PANTHER" id="PTHR30518">
    <property type="entry name" value="ENDOLYTIC MUREIN TRANSGLYCOSYLASE"/>
    <property type="match status" value="1"/>
</dbReference>
<accession>A0A934NLL8</accession>
<comment type="caution">
    <text evidence="9">The sequence shown here is derived from an EMBL/GenBank/DDBJ whole genome shotgun (WGS) entry which is preliminary data.</text>
</comment>
<evidence type="ECO:0000256" key="8">
    <source>
        <dbReference type="SAM" id="MobiDB-lite"/>
    </source>
</evidence>
<keyword evidence="3 7" id="KW-1133">Transmembrane helix</keyword>
<keyword evidence="5 7" id="KW-0456">Lyase</keyword>
<evidence type="ECO:0000313" key="10">
    <source>
        <dbReference type="Proteomes" id="UP000655868"/>
    </source>
</evidence>